<name>A0A6G1SFC4_9ACAR</name>
<gene>
    <name evidence="7" type="primary">EF1B_1</name>
    <name evidence="7" type="ORF">g.20623</name>
</gene>
<dbReference type="PROSITE" id="PS00824">
    <property type="entry name" value="EF1BD_1"/>
    <property type="match status" value="1"/>
</dbReference>
<dbReference type="InterPro" id="IPR049720">
    <property type="entry name" value="EF1B_bsu/dsu"/>
</dbReference>
<evidence type="ECO:0000256" key="5">
    <source>
        <dbReference type="SAM" id="MobiDB-lite"/>
    </source>
</evidence>
<dbReference type="FunFam" id="3.30.70.60:FF:000001">
    <property type="entry name" value="Elongation factor 1-beta 1 like"/>
    <property type="match status" value="1"/>
</dbReference>
<dbReference type="PANTHER" id="PTHR11595:SF21">
    <property type="entry name" value="ELONGATION FACTOR 1-BETA"/>
    <property type="match status" value="1"/>
</dbReference>
<feature type="region of interest" description="Disordered" evidence="5">
    <location>
        <begin position="65"/>
        <end position="86"/>
    </location>
</feature>
<dbReference type="SMART" id="SM00888">
    <property type="entry name" value="EF1_GNE"/>
    <property type="match status" value="1"/>
</dbReference>
<evidence type="ECO:0000256" key="2">
    <source>
        <dbReference type="ARBA" id="ARBA00022768"/>
    </source>
</evidence>
<feature type="domain" description="Translation elongation factor EF1B beta/delta subunit guanine nucleotide exchange" evidence="6">
    <location>
        <begin position="117"/>
        <end position="202"/>
    </location>
</feature>
<reference evidence="7" key="1">
    <citation type="submission" date="2018-10" db="EMBL/GenBank/DDBJ databases">
        <title>Transcriptome assembly of Aceria tosichella (Wheat curl mite) Type 2.</title>
        <authorList>
            <person name="Scully E.D."/>
            <person name="Geib S.M."/>
            <person name="Palmer N.A."/>
            <person name="Gupta A.K."/>
            <person name="Sarath G."/>
            <person name="Tatineni S."/>
        </authorList>
    </citation>
    <scope>NUCLEOTIDE SEQUENCE</scope>
    <source>
        <strain evidence="7">LincolnNE</strain>
    </source>
</reference>
<organism evidence="7">
    <name type="scientific">Aceria tosichella</name>
    <name type="common">wheat curl mite</name>
    <dbReference type="NCBI Taxonomy" id="561515"/>
    <lineage>
        <taxon>Eukaryota</taxon>
        <taxon>Metazoa</taxon>
        <taxon>Ecdysozoa</taxon>
        <taxon>Arthropoda</taxon>
        <taxon>Chelicerata</taxon>
        <taxon>Arachnida</taxon>
        <taxon>Acari</taxon>
        <taxon>Acariformes</taxon>
        <taxon>Trombidiformes</taxon>
        <taxon>Prostigmata</taxon>
        <taxon>Eupodina</taxon>
        <taxon>Eriophyoidea</taxon>
        <taxon>Eriophyidae</taxon>
        <taxon>Eriophyinae</taxon>
        <taxon>Aceriini</taxon>
        <taxon>Aceria</taxon>
    </lineage>
</organism>
<proteinExistence type="inferred from homology"/>
<dbReference type="SUPFAM" id="SSF54984">
    <property type="entry name" value="eEF-1beta-like"/>
    <property type="match status" value="1"/>
</dbReference>
<dbReference type="CDD" id="cd00292">
    <property type="entry name" value="EF1B"/>
    <property type="match status" value="1"/>
</dbReference>
<dbReference type="EMBL" id="GGYP01004465">
    <property type="protein sequence ID" value="MDE49236.1"/>
    <property type="molecule type" value="Transcribed_RNA"/>
</dbReference>
<accession>A0A6G1SFC4</accession>
<dbReference type="InterPro" id="IPR036219">
    <property type="entry name" value="eEF-1beta-like_sf"/>
</dbReference>
<dbReference type="PANTHER" id="PTHR11595">
    <property type="entry name" value="EF-HAND AND COILED-COIL DOMAIN-CONTAINING FAMILY MEMBER"/>
    <property type="match status" value="1"/>
</dbReference>
<dbReference type="GO" id="GO:0003746">
    <property type="term" value="F:translation elongation factor activity"/>
    <property type="evidence" value="ECO:0007669"/>
    <property type="project" value="UniProtKB-KW"/>
</dbReference>
<evidence type="ECO:0000256" key="3">
    <source>
        <dbReference type="ARBA" id="ARBA00022917"/>
    </source>
</evidence>
<evidence type="ECO:0000256" key="4">
    <source>
        <dbReference type="RuleBase" id="RU003791"/>
    </source>
</evidence>
<dbReference type="AlphaFoldDB" id="A0A6G1SFC4"/>
<dbReference type="SUPFAM" id="SSF47616">
    <property type="entry name" value="GST C-terminal domain-like"/>
    <property type="match status" value="1"/>
</dbReference>
<dbReference type="InterPro" id="IPR014717">
    <property type="entry name" value="Transl_elong_EF1B/ribsomal_bS6"/>
</dbReference>
<dbReference type="PROSITE" id="PS00825">
    <property type="entry name" value="EF1BD_2"/>
    <property type="match status" value="1"/>
</dbReference>
<evidence type="ECO:0000259" key="6">
    <source>
        <dbReference type="SMART" id="SM00888"/>
    </source>
</evidence>
<sequence>MDLQALNEKLADFPYVSGYTASQADVEQLKQLPAEVDKKYVHVHRWSKHMASFTEAEKKAFPGAPAAAAAKAGPSGGDDDLDLFGSDDDEEAEKAKAERAKQMEAQKKGGKPGVVAKSSIALDIKVWDDETDLKAIEQTVRSIEKEGLLWGSSQLIPVAFGMNKLRIVCVVEDEKVSVDWLTDKIEELELVQSTDIAAFQKI</sequence>
<dbReference type="GO" id="GO:0005085">
    <property type="term" value="F:guanyl-nucleotide exchange factor activity"/>
    <property type="evidence" value="ECO:0007669"/>
    <property type="project" value="TreeGrafter"/>
</dbReference>
<dbReference type="GO" id="GO:0005853">
    <property type="term" value="C:eukaryotic translation elongation factor 1 complex"/>
    <property type="evidence" value="ECO:0007669"/>
    <property type="project" value="InterPro"/>
</dbReference>
<dbReference type="Pfam" id="PF00736">
    <property type="entry name" value="EF1_GNE"/>
    <property type="match status" value="1"/>
</dbReference>
<comment type="similarity">
    <text evidence="1 4">Belongs to the EF-1-beta/EF-1-delta family.</text>
</comment>
<protein>
    <submittedName>
        <fullName evidence="7">Elongation factor 1-beta</fullName>
    </submittedName>
</protein>
<feature type="compositionally biased region" description="Acidic residues" evidence="5">
    <location>
        <begin position="77"/>
        <end position="86"/>
    </location>
</feature>
<dbReference type="InterPro" id="IPR014038">
    <property type="entry name" value="EF1B_bsu/dsu_GNE"/>
</dbReference>
<evidence type="ECO:0000256" key="1">
    <source>
        <dbReference type="ARBA" id="ARBA00007411"/>
    </source>
</evidence>
<dbReference type="InterPro" id="IPR001326">
    <property type="entry name" value="Transl_elong_EF1B_B/D_CS"/>
</dbReference>
<evidence type="ECO:0000313" key="7">
    <source>
        <dbReference type="EMBL" id="MDE49236.1"/>
    </source>
</evidence>
<dbReference type="GO" id="GO:0005829">
    <property type="term" value="C:cytosol"/>
    <property type="evidence" value="ECO:0007669"/>
    <property type="project" value="TreeGrafter"/>
</dbReference>
<dbReference type="Gene3D" id="3.30.70.60">
    <property type="match status" value="1"/>
</dbReference>
<keyword evidence="3 4" id="KW-0648">Protein biosynthesis</keyword>
<keyword evidence="2 4" id="KW-0251">Elongation factor</keyword>
<dbReference type="InterPro" id="IPR036282">
    <property type="entry name" value="Glutathione-S-Trfase_C_sf"/>
</dbReference>